<evidence type="ECO:0000313" key="1">
    <source>
        <dbReference type="EMBL" id="KAI5653385.1"/>
    </source>
</evidence>
<sequence length="1233" mass="140826">MTIDSGTREQRHKSHRSRQAGASAKKKSKSFKKKVPADGDTEEDKKNHQQQNPKAFAFNSTMKAKRLQARATEKEQKRLHLPTIDRSTGEPAPYVIVVQGPPQVGKSLVIKSLVKHYTKHNLPEVQGPITIVSGKKRRLQFVECPNDINGMIDAAKIADLALLLIDGSYGFEMETFEFLNIMQNHGFPKVMGVLTHLDKFKDVKKLKKTKQRLKHRFWTEIYDGAKLFYLSGLIHGKYSKREVHNLARFISVMKFPPLSWRLSHPYVLVDRFEDVTPPEKVRMDKKCDRNITLYGYLRGCNLKKGTKVHIAGVGDCSLANISSLADPCPLPSAAKKKGLRDKEKLFYAPMSGIGDLLYDKDAVYININDHFVQFSKVGNAIGVKQKGKDHDVGEVLVKSLQNTKYSIDEKLEKSFISLFGDKRNMLSECPKDSRDAHESSEHVGAVKFLEQYQPAFEVKDDEFHEDSDSDGRHGLDFSNDEQTLQKDLRGKISDDSSDEENNDVAQELPHVVEQIDFHEGRMRRKAIFSNDADAADLKSGIDDDESGEDDDQESDGGDEERSDTDDENLSPHSEFSDEDEDNPSREVEMGSASKWKETLAERTASRLTVNLMQLVYGRSASDSATMPNKGQGSSGEESDDEEFFKPKGEGQKKSKEGLDIDNIDADDCSKFTRLSQKNWKNNAMIESIRDRFVTGDWSKAARRGQVSEADEEDEDAVFGEFEDLETGQKYESHQGAGTKRTEQSNKEDDLATEERKLKKLALRAKFDAEFDGSESLDEENSDDKKSKFHRGQANGGASFDKLKEEMELRKQLNLAELNELDEDTRVEIEGFRTGTYLRLEIRDVPFEMVEYFDPSHPILVGGLGLGEESVGYMQVLLKRHRWHKKVLKTRDPIIVSIGWRRYQTTPIYAIEDHNGRYRMLKYTPEHMHCIAMFWGPLAPPHTGMIAVQYLSNNQAAFRITATATVQEFNHAARIVKKIKLVGHPCKIYKKTALVKDMFTSDLEIARFEGAAVRTVSGIRGQVKKAAKEEIGNKPKKMGGVAKEGIARCTFEDRILMSDIVFLRAWTLVEVPRFYNPLTTALQPRNQTWQGMKTVSELRRELNLPVPVNKDSLYKSIERKHRKFNPLVIPKSLQAALPFSSKPKDIPSRRRPLLENRRAVVMEPHERKVHALVQHLQLIRHEKIKKRKLKEQEKKKVHELQKAKEEQVSKKRKREERRVRYRKQEKLNKKMRRG</sequence>
<proteinExistence type="predicted"/>
<accession>A0ACB9ZYP0</accession>
<dbReference type="Proteomes" id="UP001060085">
    <property type="component" value="Linkage Group LG07"/>
</dbReference>
<evidence type="ECO:0000313" key="2">
    <source>
        <dbReference type="Proteomes" id="UP001060085"/>
    </source>
</evidence>
<reference evidence="2" key="1">
    <citation type="journal article" date="2023" name="Nat. Plants">
        <title>Single-cell RNA sequencing provides a high-resolution roadmap for understanding the multicellular compartmentation of specialized metabolism.</title>
        <authorList>
            <person name="Sun S."/>
            <person name="Shen X."/>
            <person name="Li Y."/>
            <person name="Li Y."/>
            <person name="Wang S."/>
            <person name="Li R."/>
            <person name="Zhang H."/>
            <person name="Shen G."/>
            <person name="Guo B."/>
            <person name="Wei J."/>
            <person name="Xu J."/>
            <person name="St-Pierre B."/>
            <person name="Chen S."/>
            <person name="Sun C."/>
        </authorList>
    </citation>
    <scope>NUCLEOTIDE SEQUENCE [LARGE SCALE GENOMIC DNA]</scope>
</reference>
<organism evidence="1 2">
    <name type="scientific">Catharanthus roseus</name>
    <name type="common">Madagascar periwinkle</name>
    <name type="synonym">Vinca rosea</name>
    <dbReference type="NCBI Taxonomy" id="4058"/>
    <lineage>
        <taxon>Eukaryota</taxon>
        <taxon>Viridiplantae</taxon>
        <taxon>Streptophyta</taxon>
        <taxon>Embryophyta</taxon>
        <taxon>Tracheophyta</taxon>
        <taxon>Spermatophyta</taxon>
        <taxon>Magnoliopsida</taxon>
        <taxon>eudicotyledons</taxon>
        <taxon>Gunneridae</taxon>
        <taxon>Pentapetalae</taxon>
        <taxon>asterids</taxon>
        <taxon>lamiids</taxon>
        <taxon>Gentianales</taxon>
        <taxon>Apocynaceae</taxon>
        <taxon>Rauvolfioideae</taxon>
        <taxon>Vinceae</taxon>
        <taxon>Catharanthinae</taxon>
        <taxon>Catharanthus</taxon>
    </lineage>
</organism>
<gene>
    <name evidence="1" type="ORF">M9H77_30572</name>
</gene>
<name>A0ACB9ZYP0_CATRO</name>
<dbReference type="EMBL" id="CM044707">
    <property type="protein sequence ID" value="KAI5653385.1"/>
    <property type="molecule type" value="Genomic_DNA"/>
</dbReference>
<comment type="caution">
    <text evidence="1">The sequence shown here is derived from an EMBL/GenBank/DDBJ whole genome shotgun (WGS) entry which is preliminary data.</text>
</comment>
<keyword evidence="2" id="KW-1185">Reference proteome</keyword>
<protein>
    <submittedName>
        <fullName evidence="1">Uncharacterized protein</fullName>
    </submittedName>
</protein>